<accession>V6LKZ5</accession>
<dbReference type="EMBL" id="AUWU02000002">
    <property type="protein sequence ID" value="KAH0576304.1"/>
    <property type="molecule type" value="Genomic_DNA"/>
</dbReference>
<dbReference type="EMBL" id="KI546116">
    <property type="protein sequence ID" value="EST44411.1"/>
    <property type="molecule type" value="Genomic_DNA"/>
</dbReference>
<proteinExistence type="predicted"/>
<dbReference type="AlphaFoldDB" id="V6LKZ5"/>
<reference evidence="2" key="2">
    <citation type="submission" date="2020-12" db="EMBL/GenBank/DDBJ databases">
        <title>New Spironucleus salmonicida genome in near-complete chromosomes.</title>
        <authorList>
            <person name="Xu F."/>
            <person name="Kurt Z."/>
            <person name="Jimenez-Gonzalez A."/>
            <person name="Astvaldsson A."/>
            <person name="Andersson J.O."/>
            <person name="Svard S.G."/>
        </authorList>
    </citation>
    <scope>NUCLEOTIDE SEQUENCE</scope>
    <source>
        <strain evidence="2">ATCC 50377</strain>
    </source>
</reference>
<keyword evidence="3" id="KW-1185">Reference proteome</keyword>
<protein>
    <submittedName>
        <fullName evidence="1">Uncharacterized protein</fullName>
    </submittedName>
</protein>
<reference evidence="1 2" key="1">
    <citation type="journal article" date="2014" name="PLoS Genet.">
        <title>The Genome of Spironucleus salmonicida Highlights a Fish Pathogen Adapted to Fluctuating Environments.</title>
        <authorList>
            <person name="Xu F."/>
            <person name="Jerlstrom-Hultqvist J."/>
            <person name="Einarsson E."/>
            <person name="Astvaldsson A."/>
            <person name="Svard S.G."/>
            <person name="Andersson J.O."/>
        </authorList>
    </citation>
    <scope>NUCLEOTIDE SEQUENCE</scope>
    <source>
        <strain evidence="2">ATCC 50377</strain>
    </source>
</reference>
<gene>
    <name evidence="1" type="ORF">SS50377_15716</name>
    <name evidence="2" type="ORF">SS50377_21867</name>
</gene>
<sequence>MSETYHDTISPHATHCAYLKSTLTDHEPSVITLSEGSHYTFVGTFDGHIFTFSYPLAPLNCFYTGERTKIDQLYTTHFNTILVRQLNKIAYFSTNESTHFINGLIQPQTLTCIHTVLIDDNSLFRCTQLAKTSFQGIFVTPSGQWNQIINNNITSLKMAPPLPHFPTDFALSNNILIVQFINVIFIYLNVENTFVFQTIFDCKTSFDDKVQMPTFQNLEKIDSKATLYTRNMLKVDGFESGAAEIIQQLTGITPREEDGMLLLCQYGKREFCDIIIQYANFDSFSEIMEEIKGYKKILDQFDFNFEFPLQKYFEDESQRIVVFKPPHQQTTLKKDINLKTLALFRSEFSQTFALCTEQLVLNALLYQTNAYYEITNLNLPIISASIRPFQVLKIQKKQVNLHRTHPVLTVCVKTDDGPCIFRFQPTKYKEFSGINGVTEGRGEIVERENEFDLDCEDGVISGIQNKINEVKGLLSNKEQSEYPVGGSGTFAEILL</sequence>
<dbReference type="VEuPathDB" id="GiardiaDB:SS50377_21867"/>
<organism evidence="1">
    <name type="scientific">Spironucleus salmonicida</name>
    <dbReference type="NCBI Taxonomy" id="348837"/>
    <lineage>
        <taxon>Eukaryota</taxon>
        <taxon>Metamonada</taxon>
        <taxon>Diplomonadida</taxon>
        <taxon>Hexamitidae</taxon>
        <taxon>Hexamitinae</taxon>
        <taxon>Spironucleus</taxon>
    </lineage>
</organism>
<evidence type="ECO:0000313" key="3">
    <source>
        <dbReference type="Proteomes" id="UP000018208"/>
    </source>
</evidence>
<dbReference type="Proteomes" id="UP000018208">
    <property type="component" value="Unassembled WGS sequence"/>
</dbReference>
<evidence type="ECO:0000313" key="2">
    <source>
        <dbReference type="EMBL" id="KAH0576304.1"/>
    </source>
</evidence>
<name>V6LKZ5_9EUKA</name>
<evidence type="ECO:0000313" key="1">
    <source>
        <dbReference type="EMBL" id="EST44411.1"/>
    </source>
</evidence>